<gene>
    <name evidence="1" type="ORF">niasHT_020315</name>
</gene>
<evidence type="ECO:0000313" key="2">
    <source>
        <dbReference type="Proteomes" id="UP001620626"/>
    </source>
</evidence>
<comment type="caution">
    <text evidence="1">The sequence shown here is derived from an EMBL/GenBank/DDBJ whole genome shotgun (WGS) entry which is preliminary data.</text>
</comment>
<dbReference type="Proteomes" id="UP001620626">
    <property type="component" value="Unassembled WGS sequence"/>
</dbReference>
<evidence type="ECO:0000313" key="1">
    <source>
        <dbReference type="EMBL" id="KAL3097642.1"/>
    </source>
</evidence>
<name>A0ABD2K426_9BILA</name>
<accession>A0ABD2K426</accession>
<reference evidence="1 2" key="1">
    <citation type="submission" date="2024-10" db="EMBL/GenBank/DDBJ databases">
        <authorList>
            <person name="Kim D."/>
        </authorList>
    </citation>
    <scope>NUCLEOTIDE SEQUENCE [LARGE SCALE GENOMIC DNA]</scope>
    <source>
        <strain evidence="1">BH-2024</strain>
    </source>
</reference>
<organism evidence="1 2">
    <name type="scientific">Heterodera trifolii</name>
    <dbReference type="NCBI Taxonomy" id="157864"/>
    <lineage>
        <taxon>Eukaryota</taxon>
        <taxon>Metazoa</taxon>
        <taxon>Ecdysozoa</taxon>
        <taxon>Nematoda</taxon>
        <taxon>Chromadorea</taxon>
        <taxon>Rhabditida</taxon>
        <taxon>Tylenchina</taxon>
        <taxon>Tylenchomorpha</taxon>
        <taxon>Tylenchoidea</taxon>
        <taxon>Heteroderidae</taxon>
        <taxon>Heteroderinae</taxon>
        <taxon>Heterodera</taxon>
    </lineage>
</organism>
<keyword evidence="2" id="KW-1185">Reference proteome</keyword>
<dbReference type="AlphaFoldDB" id="A0ABD2K426"/>
<proteinExistence type="predicted"/>
<protein>
    <submittedName>
        <fullName evidence="1">Uncharacterized protein</fullName>
    </submittedName>
</protein>
<sequence>MIVTRTLMGVAEGVDELSTAPPPPPSSSSSHHLHQQHFSVLLLLYLCLCTPSPLSFIDKNRLLAIKFAIKCFNGLLWANRWAKTNIDDDCVGEWVLYVGVKWRKKNNLCKSGKKNANNKEGTKLTRHSSVNMSHVITEEEAMNKKKENANA</sequence>
<dbReference type="EMBL" id="JBICBT010000837">
    <property type="protein sequence ID" value="KAL3097642.1"/>
    <property type="molecule type" value="Genomic_DNA"/>
</dbReference>